<dbReference type="PROSITE" id="PS50850">
    <property type="entry name" value="MFS"/>
    <property type="match status" value="1"/>
</dbReference>
<feature type="transmembrane region" description="Helical" evidence="6">
    <location>
        <begin position="12"/>
        <end position="31"/>
    </location>
</feature>
<dbReference type="InterPro" id="IPR020846">
    <property type="entry name" value="MFS_dom"/>
</dbReference>
<gene>
    <name evidence="8" type="ORF">GCM10007425_20320</name>
</gene>
<dbReference type="PANTHER" id="PTHR23523">
    <property type="match status" value="1"/>
</dbReference>
<feature type="transmembrane region" description="Helical" evidence="6">
    <location>
        <begin position="51"/>
        <end position="74"/>
    </location>
</feature>
<feature type="transmembrane region" description="Helical" evidence="6">
    <location>
        <begin position="254"/>
        <end position="276"/>
    </location>
</feature>
<feature type="transmembrane region" description="Helical" evidence="6">
    <location>
        <begin position="213"/>
        <end position="234"/>
    </location>
</feature>
<keyword evidence="9" id="KW-1185">Reference proteome</keyword>
<keyword evidence="3 6" id="KW-0812">Transmembrane</keyword>
<feature type="transmembrane region" description="Helical" evidence="6">
    <location>
        <begin position="343"/>
        <end position="366"/>
    </location>
</feature>
<evidence type="ECO:0000256" key="6">
    <source>
        <dbReference type="SAM" id="Phobius"/>
    </source>
</evidence>
<organism evidence="8 9">
    <name type="scientific">Lysinibacillus alkalisoli</name>
    <dbReference type="NCBI Taxonomy" id="1911548"/>
    <lineage>
        <taxon>Bacteria</taxon>
        <taxon>Bacillati</taxon>
        <taxon>Bacillota</taxon>
        <taxon>Bacilli</taxon>
        <taxon>Bacillales</taxon>
        <taxon>Bacillaceae</taxon>
        <taxon>Lysinibacillus</taxon>
    </lineage>
</organism>
<dbReference type="SUPFAM" id="SSF103473">
    <property type="entry name" value="MFS general substrate transporter"/>
    <property type="match status" value="1"/>
</dbReference>
<dbReference type="PANTHER" id="PTHR23523:SF2">
    <property type="entry name" value="2-NITROIMIDAZOLE TRANSPORTER"/>
    <property type="match status" value="1"/>
</dbReference>
<dbReference type="CDD" id="cd17339">
    <property type="entry name" value="MFS_NIMT_CynX_like"/>
    <property type="match status" value="1"/>
</dbReference>
<evidence type="ECO:0000259" key="7">
    <source>
        <dbReference type="PROSITE" id="PS50850"/>
    </source>
</evidence>
<dbReference type="AlphaFoldDB" id="A0A917LI69"/>
<keyword evidence="4 6" id="KW-1133">Transmembrane helix</keyword>
<dbReference type="InterPro" id="IPR036259">
    <property type="entry name" value="MFS_trans_sf"/>
</dbReference>
<reference evidence="8" key="1">
    <citation type="journal article" date="2014" name="Int. J. Syst. Evol. Microbiol.">
        <title>Complete genome sequence of Corynebacterium casei LMG S-19264T (=DSM 44701T), isolated from a smear-ripened cheese.</title>
        <authorList>
            <consortium name="US DOE Joint Genome Institute (JGI-PGF)"/>
            <person name="Walter F."/>
            <person name="Albersmeier A."/>
            <person name="Kalinowski J."/>
            <person name="Ruckert C."/>
        </authorList>
    </citation>
    <scope>NUCLEOTIDE SEQUENCE</scope>
    <source>
        <strain evidence="8">CGMCC 1.15760</strain>
    </source>
</reference>
<name>A0A917LI69_9BACI</name>
<feature type="transmembrane region" description="Helical" evidence="6">
    <location>
        <begin position="139"/>
        <end position="164"/>
    </location>
</feature>
<evidence type="ECO:0000313" key="9">
    <source>
        <dbReference type="Proteomes" id="UP000616608"/>
    </source>
</evidence>
<comment type="subcellular location">
    <subcellularLocation>
        <location evidence="1">Cell membrane</location>
        <topology evidence="1">Multi-pass membrane protein</topology>
    </subcellularLocation>
</comment>
<protein>
    <submittedName>
        <fullName evidence="8">MFS transporter</fullName>
    </submittedName>
</protein>
<evidence type="ECO:0000256" key="1">
    <source>
        <dbReference type="ARBA" id="ARBA00004651"/>
    </source>
</evidence>
<feature type="transmembrane region" description="Helical" evidence="6">
    <location>
        <begin position="308"/>
        <end position="331"/>
    </location>
</feature>
<reference evidence="8" key="2">
    <citation type="submission" date="2020-09" db="EMBL/GenBank/DDBJ databases">
        <authorList>
            <person name="Sun Q."/>
            <person name="Zhou Y."/>
        </authorList>
    </citation>
    <scope>NUCLEOTIDE SEQUENCE</scope>
    <source>
        <strain evidence="8">CGMCC 1.15760</strain>
    </source>
</reference>
<dbReference type="EMBL" id="BMJT01000006">
    <property type="protein sequence ID" value="GGG25630.1"/>
    <property type="molecule type" value="Genomic_DNA"/>
</dbReference>
<feature type="transmembrane region" description="Helical" evidence="6">
    <location>
        <begin position="372"/>
        <end position="391"/>
    </location>
</feature>
<dbReference type="GO" id="GO:0022857">
    <property type="term" value="F:transmembrane transporter activity"/>
    <property type="evidence" value="ECO:0007669"/>
    <property type="project" value="InterPro"/>
</dbReference>
<feature type="transmembrane region" description="Helical" evidence="6">
    <location>
        <begin position="81"/>
        <end position="100"/>
    </location>
</feature>
<evidence type="ECO:0000256" key="2">
    <source>
        <dbReference type="ARBA" id="ARBA00022448"/>
    </source>
</evidence>
<feature type="transmembrane region" description="Helical" evidence="6">
    <location>
        <begin position="285"/>
        <end position="302"/>
    </location>
</feature>
<keyword evidence="5 6" id="KW-0472">Membrane</keyword>
<dbReference type="GO" id="GO:0005886">
    <property type="term" value="C:plasma membrane"/>
    <property type="evidence" value="ECO:0007669"/>
    <property type="project" value="UniProtKB-SubCell"/>
</dbReference>
<evidence type="ECO:0000256" key="5">
    <source>
        <dbReference type="ARBA" id="ARBA00023136"/>
    </source>
</evidence>
<feature type="transmembrane region" description="Helical" evidence="6">
    <location>
        <begin position="170"/>
        <end position="192"/>
    </location>
</feature>
<feature type="domain" description="Major facilitator superfamily (MFS) profile" evidence="7">
    <location>
        <begin position="18"/>
        <end position="398"/>
    </location>
</feature>
<evidence type="ECO:0000256" key="4">
    <source>
        <dbReference type="ARBA" id="ARBA00022989"/>
    </source>
</evidence>
<dbReference type="Proteomes" id="UP000616608">
    <property type="component" value="Unassembled WGS sequence"/>
</dbReference>
<dbReference type="Gene3D" id="1.20.1250.20">
    <property type="entry name" value="MFS general substrate transporter like domains"/>
    <property type="match status" value="2"/>
</dbReference>
<sequence>MDTNSHPSKKIQWTSATIILVVGIAFIAATLRTPITVVGPIIHFIKDDLLISNALAGFLTTIPLLAFAVVSPFAPRISKRFGLELTLLLSTAVVAGGIVLRSVGSITPLLIGTILIGVGISFGNVLMPSFLKLKFPMQVGIMMGIYSVAMNVSGGLGAGLSYPIAEGSRFGWQAATGVWVVLAIAAIIIWLPQLKNNAPAQPTTQTTAPKMKLWRSPLAWAVAITMGLQSMLFYNSSAWLPEIFVAQGLAADQAGWMISIMQLAQLPFTFIIPILIDRLPSQKPLVILSCGLFLIGFLGIALEFTSLTLLWMILLGCAGGAMFGITMMFFTLRTQTAYGAADLSGFAQSIGYLLAATGPVTFGFLHDVTGSWTVPLWSFVVATIILFMAAYKASENRYVD</sequence>
<dbReference type="RefSeq" id="WP_188614941.1">
    <property type="nucleotide sequence ID" value="NZ_BMJT01000006.1"/>
</dbReference>
<dbReference type="InterPro" id="IPR052524">
    <property type="entry name" value="MFS_Cyanate_Porter"/>
</dbReference>
<comment type="caution">
    <text evidence="8">The sequence shown here is derived from an EMBL/GenBank/DDBJ whole genome shotgun (WGS) entry which is preliminary data.</text>
</comment>
<dbReference type="Pfam" id="PF07690">
    <property type="entry name" value="MFS_1"/>
    <property type="match status" value="1"/>
</dbReference>
<evidence type="ECO:0000313" key="8">
    <source>
        <dbReference type="EMBL" id="GGG25630.1"/>
    </source>
</evidence>
<feature type="transmembrane region" description="Helical" evidence="6">
    <location>
        <begin position="106"/>
        <end position="127"/>
    </location>
</feature>
<evidence type="ECO:0000256" key="3">
    <source>
        <dbReference type="ARBA" id="ARBA00022692"/>
    </source>
</evidence>
<proteinExistence type="predicted"/>
<accession>A0A917LI69</accession>
<keyword evidence="2" id="KW-0813">Transport</keyword>
<dbReference type="InterPro" id="IPR011701">
    <property type="entry name" value="MFS"/>
</dbReference>